<organism evidence="2 3">
    <name type="scientific">Legionella lytica</name>
    <dbReference type="NCBI Taxonomy" id="96232"/>
    <lineage>
        <taxon>Bacteria</taxon>
        <taxon>Pseudomonadati</taxon>
        <taxon>Pseudomonadota</taxon>
        <taxon>Gammaproteobacteria</taxon>
        <taxon>Legionellales</taxon>
        <taxon>Legionellaceae</taxon>
        <taxon>Legionella</taxon>
    </lineage>
</organism>
<feature type="coiled-coil region" evidence="1">
    <location>
        <begin position="59"/>
        <end position="86"/>
    </location>
</feature>
<dbReference type="RefSeq" id="WP_400187816.1">
    <property type="nucleotide sequence ID" value="NZ_JBGORX010000003.1"/>
</dbReference>
<dbReference type="PANTHER" id="PTHR38040">
    <property type="entry name" value="UBIQUINONE BIOSYNTHESIS ACCESSORY FACTOR UBIK"/>
    <property type="match status" value="1"/>
</dbReference>
<name>A0ABW8DCM2_9GAMM</name>
<comment type="pathway">
    <text evidence="1">Cofactor biosynthesis; ubiquinone biosynthesis.</text>
</comment>
<comment type="subcellular location">
    <subcellularLocation>
        <location evidence="1">Cytoplasm</location>
    </subcellularLocation>
</comment>
<dbReference type="EMBL" id="JBGORX010000003">
    <property type="protein sequence ID" value="MFJ1268995.1"/>
    <property type="molecule type" value="Genomic_DNA"/>
</dbReference>
<comment type="function">
    <text evidence="1">Required for efficient ubiquinone (coenzyme Q) biosynthesis. UbiK is probably an accessory factor of Ubi enzymes and facilitates ubiquinone biosynthesis by acting as an assembly factor, a targeting factor, or both.</text>
</comment>
<gene>
    <name evidence="1" type="primary">ubiK</name>
    <name evidence="2" type="ORF">ACD661_10540</name>
</gene>
<dbReference type="InterPro" id="IPR007475">
    <property type="entry name" value="UbiK"/>
</dbReference>
<dbReference type="HAMAP" id="MF_02216">
    <property type="entry name" value="UbiK"/>
    <property type="match status" value="1"/>
</dbReference>
<dbReference type="Proteomes" id="UP001615550">
    <property type="component" value="Unassembled WGS sequence"/>
</dbReference>
<comment type="caution">
    <text evidence="2">The sequence shown here is derived from an EMBL/GenBank/DDBJ whole genome shotgun (WGS) entry which is preliminary data.</text>
</comment>
<proteinExistence type="inferred from homology"/>
<evidence type="ECO:0000256" key="1">
    <source>
        <dbReference type="HAMAP-Rule" id="MF_02216"/>
    </source>
</evidence>
<evidence type="ECO:0000313" key="3">
    <source>
        <dbReference type="Proteomes" id="UP001615550"/>
    </source>
</evidence>
<comment type="similarity">
    <text evidence="1">Belongs to the UbiK family.</text>
</comment>
<protein>
    <recommendedName>
        <fullName evidence="1">Ubiquinone biosynthesis accessory factor UbiK</fullName>
    </recommendedName>
</protein>
<evidence type="ECO:0000313" key="2">
    <source>
        <dbReference type="EMBL" id="MFJ1268995.1"/>
    </source>
</evidence>
<accession>A0ABW8DCM2</accession>
<keyword evidence="3" id="KW-1185">Reference proteome</keyword>
<keyword evidence="1" id="KW-0963">Cytoplasm</keyword>
<dbReference type="PANTHER" id="PTHR38040:SF1">
    <property type="entry name" value="UBIQUINONE BIOSYNTHESIS ACCESSORY FACTOR UBIK"/>
    <property type="match status" value="1"/>
</dbReference>
<reference evidence="2 3" key="1">
    <citation type="submission" date="2024-08" db="EMBL/GenBank/DDBJ databases">
        <title>Draft Genome Sequence of Legionella lytica strain DSB2004, Isolated From a Fire Sprinkler System.</title>
        <authorList>
            <person name="Everhart A.D."/>
            <person name="Kidane D.T."/>
            <person name="Farone A.L."/>
            <person name="Farone M.B."/>
        </authorList>
    </citation>
    <scope>NUCLEOTIDE SEQUENCE [LARGE SCALE GENOMIC DNA]</scope>
    <source>
        <strain evidence="2 3">DSB2004</strain>
    </source>
</reference>
<dbReference type="Pfam" id="PF04380">
    <property type="entry name" value="BMFP"/>
    <property type="match status" value="1"/>
</dbReference>
<keyword evidence="1" id="KW-0831">Ubiquinone biosynthesis</keyword>
<keyword evidence="1" id="KW-0175">Coiled coil</keyword>
<sequence length="87" mass="10294">MFDPKQFDDLAKKLFAALPPSLQNIEKDIQQKFKEVLHAAFSHMDLVTREEFDVQTKVLARTREKLDHIQEQVNELMSHSEKKKKEK</sequence>
<dbReference type="NCBIfam" id="NF047835">
    <property type="entry name" value="UbiqAccUbiK"/>
    <property type="match status" value="1"/>
</dbReference>